<dbReference type="GeneID" id="25297093"/>
<dbReference type="RefSeq" id="XP_013268433.1">
    <property type="nucleotide sequence ID" value="XM_013412979.1"/>
</dbReference>
<evidence type="ECO:0000256" key="2">
    <source>
        <dbReference type="ARBA" id="ARBA00010617"/>
    </source>
</evidence>
<feature type="signal peptide" evidence="10">
    <location>
        <begin position="1"/>
        <end position="22"/>
    </location>
</feature>
<proteinExistence type="inferred from homology"/>
<dbReference type="PANTHER" id="PTHR46300">
    <property type="entry name" value="P450, PUTATIVE (EUROFUNG)-RELATED-RELATED"/>
    <property type="match status" value="1"/>
</dbReference>
<evidence type="ECO:0000256" key="4">
    <source>
        <dbReference type="ARBA" id="ARBA00022723"/>
    </source>
</evidence>
<dbReference type="GO" id="GO:0016705">
    <property type="term" value="F:oxidoreductase activity, acting on paired donors, with incorporation or reduction of molecular oxygen"/>
    <property type="evidence" value="ECO:0007669"/>
    <property type="project" value="InterPro"/>
</dbReference>
<dbReference type="GO" id="GO:0020037">
    <property type="term" value="F:heme binding"/>
    <property type="evidence" value="ECO:0007669"/>
    <property type="project" value="InterPro"/>
</dbReference>
<evidence type="ECO:0000256" key="5">
    <source>
        <dbReference type="ARBA" id="ARBA00023002"/>
    </source>
</evidence>
<dbReference type="InterPro" id="IPR001128">
    <property type="entry name" value="Cyt_P450"/>
</dbReference>
<evidence type="ECO:0000256" key="6">
    <source>
        <dbReference type="ARBA" id="ARBA00023004"/>
    </source>
</evidence>
<evidence type="ECO:0000256" key="10">
    <source>
        <dbReference type="SAM" id="SignalP"/>
    </source>
</evidence>
<dbReference type="HOGENOM" id="CLU_001570_2_3_1"/>
<dbReference type="PROSITE" id="PS00086">
    <property type="entry name" value="CYTOCHROME_P450"/>
    <property type="match status" value="1"/>
</dbReference>
<dbReference type="SUPFAM" id="SSF48264">
    <property type="entry name" value="Cytochrome P450"/>
    <property type="match status" value="1"/>
</dbReference>
<evidence type="ECO:0000313" key="11">
    <source>
        <dbReference type="EMBL" id="KIX01297.1"/>
    </source>
</evidence>
<dbReference type="GO" id="GO:0004497">
    <property type="term" value="F:monooxygenase activity"/>
    <property type="evidence" value="ECO:0007669"/>
    <property type="project" value="UniProtKB-KW"/>
</dbReference>
<dbReference type="EMBL" id="KN847481">
    <property type="protein sequence ID" value="KIX01297.1"/>
    <property type="molecule type" value="Genomic_DNA"/>
</dbReference>
<dbReference type="GO" id="GO:0005506">
    <property type="term" value="F:iron ion binding"/>
    <property type="evidence" value="ECO:0007669"/>
    <property type="project" value="InterPro"/>
</dbReference>
<feature type="chain" id="PRO_5002241897" description="O-methylsterigmatocystin oxidoreductase" evidence="10">
    <location>
        <begin position="23"/>
        <end position="529"/>
    </location>
</feature>
<feature type="binding site" description="axial binding residue" evidence="8">
    <location>
        <position position="442"/>
    </location>
    <ligand>
        <name>heme</name>
        <dbReference type="ChEBI" id="CHEBI:30413"/>
    </ligand>
    <ligandPart>
        <name>Fe</name>
        <dbReference type="ChEBI" id="CHEBI:18248"/>
    </ligandPart>
</feature>
<evidence type="ECO:0000256" key="1">
    <source>
        <dbReference type="ARBA" id="ARBA00001971"/>
    </source>
</evidence>
<accession>A0A0D2FGY5</accession>
<keyword evidence="5 9" id="KW-0560">Oxidoreductase</keyword>
<reference evidence="11 12" key="1">
    <citation type="submission" date="2015-01" db="EMBL/GenBank/DDBJ databases">
        <title>The Genome Sequence of Rhinocladiella mackenzie CBS 650.93.</title>
        <authorList>
            <consortium name="The Broad Institute Genomics Platform"/>
            <person name="Cuomo C."/>
            <person name="de Hoog S."/>
            <person name="Gorbushina A."/>
            <person name="Stielow B."/>
            <person name="Teixiera M."/>
            <person name="Abouelleil A."/>
            <person name="Chapman S.B."/>
            <person name="Priest M."/>
            <person name="Young S.K."/>
            <person name="Wortman J."/>
            <person name="Nusbaum C."/>
            <person name="Birren B."/>
        </authorList>
    </citation>
    <scope>NUCLEOTIDE SEQUENCE [LARGE SCALE GENOMIC DNA]</scope>
    <source>
        <strain evidence="11 12">CBS 650.93</strain>
    </source>
</reference>
<comment type="similarity">
    <text evidence="2 9">Belongs to the cytochrome P450 family.</text>
</comment>
<dbReference type="InterPro" id="IPR017972">
    <property type="entry name" value="Cyt_P450_CS"/>
</dbReference>
<dbReference type="Pfam" id="PF00067">
    <property type="entry name" value="p450"/>
    <property type="match status" value="1"/>
</dbReference>
<dbReference type="OrthoDB" id="2789670at2759"/>
<dbReference type="InterPro" id="IPR050364">
    <property type="entry name" value="Cytochrome_P450_fung"/>
</dbReference>
<dbReference type="VEuPathDB" id="FungiDB:Z518_09022"/>
<organism evidence="11 12">
    <name type="scientific">Rhinocladiella mackenziei CBS 650.93</name>
    <dbReference type="NCBI Taxonomy" id="1442369"/>
    <lineage>
        <taxon>Eukaryota</taxon>
        <taxon>Fungi</taxon>
        <taxon>Dikarya</taxon>
        <taxon>Ascomycota</taxon>
        <taxon>Pezizomycotina</taxon>
        <taxon>Eurotiomycetes</taxon>
        <taxon>Chaetothyriomycetidae</taxon>
        <taxon>Chaetothyriales</taxon>
        <taxon>Herpotrichiellaceae</taxon>
        <taxon>Rhinocladiella</taxon>
    </lineage>
</organism>
<dbReference type="STRING" id="1442369.A0A0D2FGY5"/>
<dbReference type="CDD" id="cd11065">
    <property type="entry name" value="CYP64-like"/>
    <property type="match status" value="1"/>
</dbReference>
<evidence type="ECO:0008006" key="13">
    <source>
        <dbReference type="Google" id="ProtNLM"/>
    </source>
</evidence>
<evidence type="ECO:0000256" key="3">
    <source>
        <dbReference type="ARBA" id="ARBA00022617"/>
    </source>
</evidence>
<keyword evidence="12" id="KW-1185">Reference proteome</keyword>
<keyword evidence="6 8" id="KW-0408">Iron</keyword>
<keyword evidence="10" id="KW-0732">Signal</keyword>
<keyword evidence="7 9" id="KW-0503">Monooxygenase</keyword>
<sequence length="529" mass="58840">MPSSSVIFSLILGLAILYAVGALGRSRNASRAPLPPGPKGLPLVGNLNDLPKPGMLEAHHWLKHKDLYGPISSVKAMGQTIVIINDARLAFELLEKRSAVHSSRPKQVFAGEMLGWENTLGLSPYNNRFRTYRKNMARIIGSKQSASQFNALQEAEVGHFLLHVLEKPEALLDHIRREAGAVILKIAYGYTAESHTNDPLINMAGDAMDKFARAAVPGAFLVDLLPFLKELPDWLPGTGFKQTAREWSAALTEVTEKPYAFVKHQIAQGKSEISFLSQLLEQGDSDSEEKFTNKWSAASLYTAGADTTVSSIACFFLAMTVFPDAQRKAQEEIDRVIGPNRLPTAHDRENLPYLDATVKEVLRWHPVAPMSLPHTSTEDDLCEGYFIPKEAMLFANVWHFTHDPNVYHDPMTFKPERFLATNGHDPEPDPHMYVFGFGRRICPGRILADNALYLNIAQSLAVLNISKAIENGKEVMPIIKFEPGVVSHPAPYKNKITPRSAHHEDLIRSIEKTYPWQESDGSILESMSC</sequence>
<dbReference type="Gene3D" id="1.10.630.10">
    <property type="entry name" value="Cytochrome P450"/>
    <property type="match status" value="1"/>
</dbReference>
<evidence type="ECO:0000256" key="9">
    <source>
        <dbReference type="RuleBase" id="RU000461"/>
    </source>
</evidence>
<dbReference type="AlphaFoldDB" id="A0A0D2FGY5"/>
<dbReference type="PRINTS" id="PR00463">
    <property type="entry name" value="EP450I"/>
</dbReference>
<evidence type="ECO:0000313" key="12">
    <source>
        <dbReference type="Proteomes" id="UP000053617"/>
    </source>
</evidence>
<gene>
    <name evidence="11" type="ORF">Z518_09022</name>
</gene>
<comment type="cofactor">
    <cofactor evidence="1 8">
        <name>heme</name>
        <dbReference type="ChEBI" id="CHEBI:30413"/>
    </cofactor>
</comment>
<dbReference type="PANTHER" id="PTHR46300:SF7">
    <property type="entry name" value="P450, PUTATIVE (EUROFUNG)-RELATED"/>
    <property type="match status" value="1"/>
</dbReference>
<keyword evidence="4 8" id="KW-0479">Metal-binding</keyword>
<evidence type="ECO:0000256" key="8">
    <source>
        <dbReference type="PIRSR" id="PIRSR602401-1"/>
    </source>
</evidence>
<dbReference type="InterPro" id="IPR036396">
    <property type="entry name" value="Cyt_P450_sf"/>
</dbReference>
<keyword evidence="3 8" id="KW-0349">Heme</keyword>
<dbReference type="Proteomes" id="UP000053617">
    <property type="component" value="Unassembled WGS sequence"/>
</dbReference>
<dbReference type="InterPro" id="IPR002401">
    <property type="entry name" value="Cyt_P450_E_grp-I"/>
</dbReference>
<protein>
    <recommendedName>
        <fullName evidence="13">O-methylsterigmatocystin oxidoreductase</fullName>
    </recommendedName>
</protein>
<name>A0A0D2FGY5_9EURO</name>
<evidence type="ECO:0000256" key="7">
    <source>
        <dbReference type="ARBA" id="ARBA00023033"/>
    </source>
</evidence>
<dbReference type="PRINTS" id="PR00385">
    <property type="entry name" value="P450"/>
</dbReference>